<gene>
    <name evidence="6" type="ORF">TRIUR3_31195</name>
</gene>
<proteinExistence type="inferred from homology"/>
<accession>M7Z8K3</accession>
<evidence type="ECO:0000256" key="2">
    <source>
        <dbReference type="ARBA" id="ARBA00008821"/>
    </source>
</evidence>
<evidence type="ECO:0000256" key="5">
    <source>
        <dbReference type="ARBA" id="ARBA00023136"/>
    </source>
</evidence>
<comment type="similarity">
    <text evidence="2">Belongs to the nucleobase:cation symporter-2 (NCS2) (TC 2.A.40) family.</text>
</comment>
<sequence>MAEVKPEEMVHHPPMDQLQGFEYCIDSNPSWGEAIGLGFQHYILSLGTAVMIPTMLVPLMGGNDHDKAKVVQTLLFVTGIKTLLQTLFGTRLPTVIGGSYAYVVPVLSIIHDRSLAQIADGHTRFLQTMRATQGALIVSSSIQIILGYSQLWAICSRFFSPLGMVPVVSLVGLGLFERGFPVVASCVEIGLLMLILFVVFSQYLKHVHVRHVPILERFSLLVCIALVWVYAHILTAGGAYHHTALHTQISCRTDRSNLISSALWFVNRLAYHLFISTSYYISQFNLFTLIRISIPYPLQWGAPTFNADHAFGMMAAVMVSLIESTGAFKAAARLASATPPPAYVLSRGIGWQGIGTLLDGLFGTATGSTVSVENVGLLGSTRIGSRRVIQISAGFMIFFSILGKFGALFASIPFTIFAAIYCVMFGIIAAVGLSFLQFTNMNSMRNLFIVGVSLFLGLSIPEYFSRYLTGAQNGPAHTKAGWFNDYINTIFASPPTVALIIAVVLDNTLDVRDAAKDRGMQWWERFRTFRGDSRNEEFYTLPFNLNRFFPPS</sequence>
<name>M7Z8K3_TRIUA</name>
<dbReference type="eggNOG" id="KOG1292">
    <property type="taxonomic scope" value="Eukaryota"/>
</dbReference>
<evidence type="ECO:0000256" key="1">
    <source>
        <dbReference type="ARBA" id="ARBA00004141"/>
    </source>
</evidence>
<protein>
    <submittedName>
        <fullName evidence="6">Nucleobase-ascorbate transporter 2</fullName>
    </submittedName>
</protein>
<dbReference type="InterPro" id="IPR035906">
    <property type="entry name" value="MetI-like_sf"/>
</dbReference>
<dbReference type="GO" id="GO:0022857">
    <property type="term" value="F:transmembrane transporter activity"/>
    <property type="evidence" value="ECO:0007669"/>
    <property type="project" value="InterPro"/>
</dbReference>
<keyword evidence="5" id="KW-0472">Membrane</keyword>
<dbReference type="AlphaFoldDB" id="M7Z8K3"/>
<dbReference type="EMBL" id="KD158850">
    <property type="protein sequence ID" value="EMS56362.1"/>
    <property type="molecule type" value="Genomic_DNA"/>
</dbReference>
<reference evidence="6" key="1">
    <citation type="journal article" date="2013" name="Nature">
        <title>Draft genome of the wheat A-genome progenitor Triticum urartu.</title>
        <authorList>
            <person name="Ling H.Q."/>
            <person name="Zhao S."/>
            <person name="Liu D."/>
            <person name="Wang J."/>
            <person name="Sun H."/>
            <person name="Zhang C."/>
            <person name="Fan H."/>
            <person name="Li D."/>
            <person name="Dong L."/>
            <person name="Tao Y."/>
            <person name="Gao C."/>
            <person name="Wu H."/>
            <person name="Li Y."/>
            <person name="Cui Y."/>
            <person name="Guo X."/>
            <person name="Zheng S."/>
            <person name="Wang B."/>
            <person name="Yu K."/>
            <person name="Liang Q."/>
            <person name="Yang W."/>
            <person name="Lou X."/>
            <person name="Chen J."/>
            <person name="Feng M."/>
            <person name="Jian J."/>
            <person name="Zhang X."/>
            <person name="Luo G."/>
            <person name="Jiang Y."/>
            <person name="Liu J."/>
            <person name="Wang Z."/>
            <person name="Sha Y."/>
            <person name="Zhang B."/>
            <person name="Wu H."/>
            <person name="Tang D."/>
            <person name="Shen Q."/>
            <person name="Xue P."/>
            <person name="Zou S."/>
            <person name="Wang X."/>
            <person name="Liu X."/>
            <person name="Wang F."/>
            <person name="Yang Y."/>
            <person name="An X."/>
            <person name="Dong Z."/>
            <person name="Zhang K."/>
            <person name="Zhang X."/>
            <person name="Luo M.C."/>
            <person name="Dvorak J."/>
            <person name="Tong Y."/>
            <person name="Wang J."/>
            <person name="Yang H."/>
            <person name="Li Z."/>
            <person name="Wang D."/>
            <person name="Zhang A."/>
            <person name="Wang J."/>
        </authorList>
    </citation>
    <scope>NUCLEOTIDE SEQUENCE</scope>
</reference>
<dbReference type="Pfam" id="PF00860">
    <property type="entry name" value="Xan_ur_permease"/>
    <property type="match status" value="1"/>
</dbReference>
<keyword evidence="4" id="KW-1133">Transmembrane helix</keyword>
<evidence type="ECO:0000313" key="6">
    <source>
        <dbReference type="EMBL" id="EMS56362.1"/>
    </source>
</evidence>
<dbReference type="GO" id="GO:0016020">
    <property type="term" value="C:membrane"/>
    <property type="evidence" value="ECO:0007669"/>
    <property type="project" value="UniProtKB-SubCell"/>
</dbReference>
<evidence type="ECO:0000256" key="3">
    <source>
        <dbReference type="ARBA" id="ARBA00022692"/>
    </source>
</evidence>
<keyword evidence="3" id="KW-0812">Transmembrane</keyword>
<dbReference type="STRING" id="4572.M7Z8K3"/>
<dbReference type="PANTHER" id="PTHR11119">
    <property type="entry name" value="XANTHINE-URACIL / VITAMIN C PERMEASE FAMILY MEMBER"/>
    <property type="match status" value="1"/>
</dbReference>
<dbReference type="SUPFAM" id="SSF161098">
    <property type="entry name" value="MetI-like"/>
    <property type="match status" value="1"/>
</dbReference>
<dbReference type="OMA" id="FGLCPKF"/>
<comment type="subcellular location">
    <subcellularLocation>
        <location evidence="1">Membrane</location>
        <topology evidence="1">Multi-pass membrane protein</topology>
    </subcellularLocation>
</comment>
<dbReference type="InterPro" id="IPR006043">
    <property type="entry name" value="NCS2"/>
</dbReference>
<organism evidence="6">
    <name type="scientific">Triticum urartu</name>
    <name type="common">Red wild einkorn</name>
    <name type="synonym">Crithodium urartu</name>
    <dbReference type="NCBI Taxonomy" id="4572"/>
    <lineage>
        <taxon>Eukaryota</taxon>
        <taxon>Viridiplantae</taxon>
        <taxon>Streptophyta</taxon>
        <taxon>Embryophyta</taxon>
        <taxon>Tracheophyta</taxon>
        <taxon>Spermatophyta</taxon>
        <taxon>Magnoliopsida</taxon>
        <taxon>Liliopsida</taxon>
        <taxon>Poales</taxon>
        <taxon>Poaceae</taxon>
        <taxon>BOP clade</taxon>
        <taxon>Pooideae</taxon>
        <taxon>Triticodae</taxon>
        <taxon>Triticeae</taxon>
        <taxon>Triticinae</taxon>
        <taxon>Triticum</taxon>
    </lineage>
</organism>
<evidence type="ECO:0000256" key="4">
    <source>
        <dbReference type="ARBA" id="ARBA00022989"/>
    </source>
</evidence>